<sequence length="106" mass="11926">MYSKVGFANTYEAADDSQRKISKSEVEEQSRHSNVNLKGYLPIRVKIREKRAEAMKKDPTLPATLHGNKPSKGAMMDKELQAEEEAMLRKKRTDNQVTKPSSSTSA</sequence>
<dbReference type="Proteomes" id="UP001286456">
    <property type="component" value="Unassembled WGS sequence"/>
</dbReference>
<evidence type="ECO:0000313" key="3">
    <source>
        <dbReference type="Proteomes" id="UP001286456"/>
    </source>
</evidence>
<organism evidence="2 3">
    <name type="scientific">Cercophora scortea</name>
    <dbReference type="NCBI Taxonomy" id="314031"/>
    <lineage>
        <taxon>Eukaryota</taxon>
        <taxon>Fungi</taxon>
        <taxon>Dikarya</taxon>
        <taxon>Ascomycota</taxon>
        <taxon>Pezizomycotina</taxon>
        <taxon>Sordariomycetes</taxon>
        <taxon>Sordariomycetidae</taxon>
        <taxon>Sordariales</taxon>
        <taxon>Lasiosphaeriaceae</taxon>
        <taxon>Cercophora</taxon>
    </lineage>
</organism>
<name>A0AAE0I8E2_9PEZI</name>
<feature type="compositionally biased region" description="Basic and acidic residues" evidence="1">
    <location>
        <begin position="16"/>
        <end position="31"/>
    </location>
</feature>
<feature type="compositionally biased region" description="Polar residues" evidence="1">
    <location>
        <begin position="95"/>
        <end position="106"/>
    </location>
</feature>
<keyword evidence="3" id="KW-1185">Reference proteome</keyword>
<protein>
    <submittedName>
        <fullName evidence="2">Uncharacterized protein</fullName>
    </submittedName>
</protein>
<feature type="region of interest" description="Disordered" evidence="1">
    <location>
        <begin position="54"/>
        <end position="106"/>
    </location>
</feature>
<proteinExistence type="predicted"/>
<dbReference type="AlphaFoldDB" id="A0AAE0I8E2"/>
<gene>
    <name evidence="2" type="ORF">B0T19DRAFT_445399</name>
</gene>
<dbReference type="PANTHER" id="PTHR39475:SF1">
    <property type="entry name" value="CONIDIATION-SPECIFIC PROTEIN 6"/>
    <property type="match status" value="1"/>
</dbReference>
<dbReference type="EMBL" id="JAUEPO010000006">
    <property type="protein sequence ID" value="KAK3319596.1"/>
    <property type="molecule type" value="Genomic_DNA"/>
</dbReference>
<feature type="region of interest" description="Disordered" evidence="1">
    <location>
        <begin position="1"/>
        <end position="34"/>
    </location>
</feature>
<evidence type="ECO:0000256" key="1">
    <source>
        <dbReference type="SAM" id="MobiDB-lite"/>
    </source>
</evidence>
<reference evidence="2" key="2">
    <citation type="submission" date="2023-06" db="EMBL/GenBank/DDBJ databases">
        <authorList>
            <consortium name="Lawrence Berkeley National Laboratory"/>
            <person name="Haridas S."/>
            <person name="Hensen N."/>
            <person name="Bonometti L."/>
            <person name="Westerberg I."/>
            <person name="Brannstrom I.O."/>
            <person name="Guillou S."/>
            <person name="Cros-Aarteil S."/>
            <person name="Calhoun S."/>
            <person name="Kuo A."/>
            <person name="Mondo S."/>
            <person name="Pangilinan J."/>
            <person name="Riley R."/>
            <person name="Labutti K."/>
            <person name="Andreopoulos B."/>
            <person name="Lipzen A."/>
            <person name="Chen C."/>
            <person name="Yanf M."/>
            <person name="Daum C."/>
            <person name="Ng V."/>
            <person name="Clum A."/>
            <person name="Steindorff A."/>
            <person name="Ohm R."/>
            <person name="Martin F."/>
            <person name="Silar P."/>
            <person name="Natvig D."/>
            <person name="Lalanne C."/>
            <person name="Gautier V."/>
            <person name="Ament-Velasquez S.L."/>
            <person name="Kruys A."/>
            <person name="Hutchinson M.I."/>
            <person name="Powell A.J."/>
            <person name="Barry K."/>
            <person name="Miller A.N."/>
            <person name="Grigoriev I.V."/>
            <person name="Debuchy R."/>
            <person name="Gladieux P."/>
            <person name="Thoren M.H."/>
            <person name="Johannesson H."/>
        </authorList>
    </citation>
    <scope>NUCLEOTIDE SEQUENCE</scope>
    <source>
        <strain evidence="2">SMH4131-1</strain>
    </source>
</reference>
<evidence type="ECO:0000313" key="2">
    <source>
        <dbReference type="EMBL" id="KAK3319596.1"/>
    </source>
</evidence>
<accession>A0AAE0I8E2</accession>
<dbReference type="PANTHER" id="PTHR39475">
    <property type="entry name" value="CONIDIATION-SPECIFIC PROTEIN 6"/>
    <property type="match status" value="1"/>
</dbReference>
<reference evidence="2" key="1">
    <citation type="journal article" date="2023" name="Mol. Phylogenet. Evol.">
        <title>Genome-scale phylogeny and comparative genomics of the fungal order Sordariales.</title>
        <authorList>
            <person name="Hensen N."/>
            <person name="Bonometti L."/>
            <person name="Westerberg I."/>
            <person name="Brannstrom I.O."/>
            <person name="Guillou S."/>
            <person name="Cros-Aarteil S."/>
            <person name="Calhoun S."/>
            <person name="Haridas S."/>
            <person name="Kuo A."/>
            <person name="Mondo S."/>
            <person name="Pangilinan J."/>
            <person name="Riley R."/>
            <person name="LaButti K."/>
            <person name="Andreopoulos B."/>
            <person name="Lipzen A."/>
            <person name="Chen C."/>
            <person name="Yan M."/>
            <person name="Daum C."/>
            <person name="Ng V."/>
            <person name="Clum A."/>
            <person name="Steindorff A."/>
            <person name="Ohm R.A."/>
            <person name="Martin F."/>
            <person name="Silar P."/>
            <person name="Natvig D.O."/>
            <person name="Lalanne C."/>
            <person name="Gautier V."/>
            <person name="Ament-Velasquez S.L."/>
            <person name="Kruys A."/>
            <person name="Hutchinson M.I."/>
            <person name="Powell A.J."/>
            <person name="Barry K."/>
            <person name="Miller A.N."/>
            <person name="Grigoriev I.V."/>
            <person name="Debuchy R."/>
            <person name="Gladieux P."/>
            <person name="Hiltunen Thoren M."/>
            <person name="Johannesson H."/>
        </authorList>
    </citation>
    <scope>NUCLEOTIDE SEQUENCE</scope>
    <source>
        <strain evidence="2">SMH4131-1</strain>
    </source>
</reference>
<comment type="caution">
    <text evidence="2">The sequence shown here is derived from an EMBL/GenBank/DDBJ whole genome shotgun (WGS) entry which is preliminary data.</text>
</comment>